<dbReference type="PANTHER" id="PTHR11748:SF116">
    <property type="entry name" value="D-LACTATE DEHYDROGENASE (CYTOCHROME) (AFU_ORTHOLOGUE AFUA_7G02560)"/>
    <property type="match status" value="1"/>
</dbReference>
<dbReference type="PANTHER" id="PTHR11748">
    <property type="entry name" value="D-LACTATE DEHYDROGENASE"/>
    <property type="match status" value="1"/>
</dbReference>
<evidence type="ECO:0000256" key="1">
    <source>
        <dbReference type="ARBA" id="ARBA00001974"/>
    </source>
</evidence>
<dbReference type="InterPro" id="IPR004113">
    <property type="entry name" value="FAD-bd_oxidored_4_C"/>
</dbReference>
<evidence type="ECO:0000256" key="6">
    <source>
        <dbReference type="ARBA" id="ARBA00051436"/>
    </source>
</evidence>
<dbReference type="FunFam" id="1.10.45.10:FF:000001">
    <property type="entry name" value="D-lactate dehydrogenase mitochondrial"/>
    <property type="match status" value="1"/>
</dbReference>
<evidence type="ECO:0000256" key="2">
    <source>
        <dbReference type="ARBA" id="ARBA00008000"/>
    </source>
</evidence>
<keyword evidence="9" id="KW-1185">Reference proteome</keyword>
<dbReference type="InterPro" id="IPR016171">
    <property type="entry name" value="Vanillyl_alc_oxidase_C-sub2"/>
</dbReference>
<comment type="similarity">
    <text evidence="2">Belongs to the FAD-binding oxidoreductase/transferase type 4 family.</text>
</comment>
<dbReference type="GO" id="GO:0005739">
    <property type="term" value="C:mitochondrion"/>
    <property type="evidence" value="ECO:0007669"/>
    <property type="project" value="TreeGrafter"/>
</dbReference>
<dbReference type="Gene3D" id="3.30.465.10">
    <property type="match status" value="1"/>
</dbReference>
<comment type="catalytic activity">
    <reaction evidence="6">
        <text>(R)-lactate + 2 Fe(III)-[cytochrome c] = 2 Fe(II)-[cytochrome c] + pyruvate + 2 H(+)</text>
        <dbReference type="Rhea" id="RHEA:13521"/>
        <dbReference type="Rhea" id="RHEA-COMP:10350"/>
        <dbReference type="Rhea" id="RHEA-COMP:14399"/>
        <dbReference type="ChEBI" id="CHEBI:15361"/>
        <dbReference type="ChEBI" id="CHEBI:15378"/>
        <dbReference type="ChEBI" id="CHEBI:16004"/>
        <dbReference type="ChEBI" id="CHEBI:29033"/>
        <dbReference type="ChEBI" id="CHEBI:29034"/>
        <dbReference type="EC" id="1.1.2.4"/>
    </reaction>
</comment>
<dbReference type="Gene3D" id="1.10.45.10">
    <property type="entry name" value="Vanillyl-alcohol Oxidase, Chain A, domain 4"/>
    <property type="match status" value="1"/>
</dbReference>
<name>A0A6A5SL20_9PLEO</name>
<dbReference type="Pfam" id="PF01565">
    <property type="entry name" value="FAD_binding_4"/>
    <property type="match status" value="1"/>
</dbReference>
<evidence type="ECO:0000259" key="7">
    <source>
        <dbReference type="PROSITE" id="PS51387"/>
    </source>
</evidence>
<feature type="domain" description="FAD-binding PCMH-type" evidence="7">
    <location>
        <begin position="47"/>
        <end position="231"/>
    </location>
</feature>
<reference evidence="8" key="1">
    <citation type="journal article" date="2020" name="Stud. Mycol.">
        <title>101 Dothideomycetes genomes: a test case for predicting lifestyles and emergence of pathogens.</title>
        <authorList>
            <person name="Haridas S."/>
            <person name="Albert R."/>
            <person name="Binder M."/>
            <person name="Bloem J."/>
            <person name="Labutti K."/>
            <person name="Salamov A."/>
            <person name="Andreopoulos B."/>
            <person name="Baker S."/>
            <person name="Barry K."/>
            <person name="Bills G."/>
            <person name="Bluhm B."/>
            <person name="Cannon C."/>
            <person name="Castanera R."/>
            <person name="Culley D."/>
            <person name="Daum C."/>
            <person name="Ezra D."/>
            <person name="Gonzalez J."/>
            <person name="Henrissat B."/>
            <person name="Kuo A."/>
            <person name="Liang C."/>
            <person name="Lipzen A."/>
            <person name="Lutzoni F."/>
            <person name="Magnuson J."/>
            <person name="Mondo S."/>
            <person name="Nolan M."/>
            <person name="Ohm R."/>
            <person name="Pangilinan J."/>
            <person name="Park H.-J."/>
            <person name="Ramirez L."/>
            <person name="Alfaro M."/>
            <person name="Sun H."/>
            <person name="Tritt A."/>
            <person name="Yoshinaga Y."/>
            <person name="Zwiers L.-H."/>
            <person name="Turgeon B."/>
            <person name="Goodwin S."/>
            <person name="Spatafora J."/>
            <person name="Crous P."/>
            <person name="Grigoriev I."/>
        </authorList>
    </citation>
    <scope>NUCLEOTIDE SEQUENCE</scope>
    <source>
        <strain evidence="8">CBS 161.51</strain>
    </source>
</reference>
<dbReference type="InterPro" id="IPR016166">
    <property type="entry name" value="FAD-bd_PCMH"/>
</dbReference>
<dbReference type="InterPro" id="IPR016169">
    <property type="entry name" value="FAD-bd_PCMH_sub2"/>
</dbReference>
<evidence type="ECO:0000256" key="4">
    <source>
        <dbReference type="ARBA" id="ARBA00022827"/>
    </source>
</evidence>
<sequence>MSPYTYNHTPSSISSLLTSLSSHSIPYSLSPPLRNSKANTPHSPVLAHETPLAIIFPVSTEETSTVLKACHERRIAVTSFSGGTSFGGALTSTRGGVCVSFERMDRVLGVHEGDMDVVVQTGVGWVGLNEWLLERTGGKGGGGLWFPVDPAPGARIGGMIAMSCSGTNAYRYGTMKESVISLTCVLANGTIIKTHNRPRKSSAGYDLTHLIIGSEGTLALVTEAVLRLAPLPKNLHVGIATFSSFQAGVGVVLLLQKLGHKLEALELADGEQMHSVNHSGLSKQRFEETPTLFFKIAHPSLELAHEQIAVMHEVCQKQGALTVEISSEEERVETIWGARKCMGVALLSMKKAEKDLFIHSDCAVPISNLARLVDGTRELIRKASAARQEEVGGGQPWFCANVGHIGDGNVHSSIICPASDKSQAEAVLLQIARLALGLEGTVTGEHGVGLKLRDALEEEVGQGGVEMMRRIKRSLDERGILNPDKVFRLEDGSEAKSKL</sequence>
<dbReference type="AlphaFoldDB" id="A0A6A5SL20"/>
<dbReference type="Proteomes" id="UP000800038">
    <property type="component" value="Unassembled WGS sequence"/>
</dbReference>
<evidence type="ECO:0000256" key="5">
    <source>
        <dbReference type="ARBA" id="ARBA00023002"/>
    </source>
</evidence>
<dbReference type="GO" id="GO:1903457">
    <property type="term" value="P:lactate catabolic process"/>
    <property type="evidence" value="ECO:0007669"/>
    <property type="project" value="TreeGrafter"/>
</dbReference>
<dbReference type="EMBL" id="ML976049">
    <property type="protein sequence ID" value="KAF1941345.1"/>
    <property type="molecule type" value="Genomic_DNA"/>
</dbReference>
<dbReference type="OrthoDB" id="7786253at2759"/>
<accession>A0A6A5SL20</accession>
<dbReference type="GO" id="GO:0008720">
    <property type="term" value="F:D-lactate dehydrogenase (NAD+) activity"/>
    <property type="evidence" value="ECO:0007669"/>
    <property type="project" value="TreeGrafter"/>
</dbReference>
<keyword evidence="5" id="KW-0560">Oxidoreductase</keyword>
<evidence type="ECO:0000256" key="3">
    <source>
        <dbReference type="ARBA" id="ARBA00022630"/>
    </source>
</evidence>
<proteinExistence type="inferred from homology"/>
<dbReference type="GO" id="GO:0071949">
    <property type="term" value="F:FAD binding"/>
    <property type="evidence" value="ECO:0007669"/>
    <property type="project" value="InterPro"/>
</dbReference>
<organism evidence="8 9">
    <name type="scientific">Clathrospora elynae</name>
    <dbReference type="NCBI Taxonomy" id="706981"/>
    <lineage>
        <taxon>Eukaryota</taxon>
        <taxon>Fungi</taxon>
        <taxon>Dikarya</taxon>
        <taxon>Ascomycota</taxon>
        <taxon>Pezizomycotina</taxon>
        <taxon>Dothideomycetes</taxon>
        <taxon>Pleosporomycetidae</taxon>
        <taxon>Pleosporales</taxon>
        <taxon>Diademaceae</taxon>
        <taxon>Clathrospora</taxon>
    </lineage>
</organism>
<dbReference type="SUPFAM" id="SSF56176">
    <property type="entry name" value="FAD-binding/transporter-associated domain-like"/>
    <property type="match status" value="1"/>
</dbReference>
<dbReference type="InterPro" id="IPR036318">
    <property type="entry name" value="FAD-bd_PCMH-like_sf"/>
</dbReference>
<dbReference type="GO" id="GO:0004458">
    <property type="term" value="F:D-lactate dehydrogenase (cytochrome) activity"/>
    <property type="evidence" value="ECO:0007669"/>
    <property type="project" value="UniProtKB-EC"/>
</dbReference>
<dbReference type="Gene3D" id="3.30.70.2740">
    <property type="match status" value="1"/>
</dbReference>
<gene>
    <name evidence="8" type="ORF">EJ02DRAFT_378052</name>
</gene>
<dbReference type="InterPro" id="IPR006094">
    <property type="entry name" value="Oxid_FAD_bind_N"/>
</dbReference>
<dbReference type="InterPro" id="IPR016164">
    <property type="entry name" value="FAD-linked_Oxase-like_C"/>
</dbReference>
<comment type="cofactor">
    <cofactor evidence="1">
        <name>FAD</name>
        <dbReference type="ChEBI" id="CHEBI:57692"/>
    </cofactor>
</comment>
<evidence type="ECO:0000313" key="9">
    <source>
        <dbReference type="Proteomes" id="UP000800038"/>
    </source>
</evidence>
<keyword evidence="4" id="KW-0274">FAD</keyword>
<protein>
    <submittedName>
        <fullName evidence="8">FAD-binding domain-containing protein</fullName>
    </submittedName>
</protein>
<dbReference type="Pfam" id="PF02913">
    <property type="entry name" value="FAD-oxidase_C"/>
    <property type="match status" value="1"/>
</dbReference>
<keyword evidence="3" id="KW-0285">Flavoprotein</keyword>
<evidence type="ECO:0000313" key="8">
    <source>
        <dbReference type="EMBL" id="KAF1941345.1"/>
    </source>
</evidence>
<dbReference type="PROSITE" id="PS51387">
    <property type="entry name" value="FAD_PCMH"/>
    <property type="match status" value="1"/>
</dbReference>
<dbReference type="SUPFAM" id="SSF55103">
    <property type="entry name" value="FAD-linked oxidases, C-terminal domain"/>
    <property type="match status" value="1"/>
</dbReference>